<proteinExistence type="inferred from homology"/>
<dbReference type="Gene3D" id="3.40.50.1010">
    <property type="entry name" value="5'-nuclease"/>
    <property type="match status" value="1"/>
</dbReference>
<comment type="similarity">
    <text evidence="7">Belongs to the PINc/VapC protein family.</text>
</comment>
<dbReference type="PANTHER" id="PTHR33653">
    <property type="entry name" value="RIBONUCLEASE VAPC2"/>
    <property type="match status" value="1"/>
</dbReference>
<reference evidence="9 10" key="1">
    <citation type="journal article" date="2016" name="Nat. Commun.">
        <title>Thousands of microbial genomes shed light on interconnected biogeochemical processes in an aquifer system.</title>
        <authorList>
            <person name="Anantharaman K."/>
            <person name="Brown C.T."/>
            <person name="Hug L.A."/>
            <person name="Sharon I."/>
            <person name="Castelle C.J."/>
            <person name="Probst A.J."/>
            <person name="Thomas B.C."/>
            <person name="Singh A."/>
            <person name="Wilkins M.J."/>
            <person name="Karaoz U."/>
            <person name="Brodie E.L."/>
            <person name="Williams K.H."/>
            <person name="Hubbard S.S."/>
            <person name="Banfield J.F."/>
        </authorList>
    </citation>
    <scope>NUCLEOTIDE SEQUENCE [LARGE SCALE GENOMIC DNA]</scope>
</reference>
<accession>A0A1F7RT65</accession>
<dbReference type="GO" id="GO:0016787">
    <property type="term" value="F:hydrolase activity"/>
    <property type="evidence" value="ECO:0007669"/>
    <property type="project" value="UniProtKB-KW"/>
</dbReference>
<evidence type="ECO:0000256" key="3">
    <source>
        <dbReference type="ARBA" id="ARBA00022722"/>
    </source>
</evidence>
<feature type="domain" description="PIN" evidence="8">
    <location>
        <begin position="3"/>
        <end position="113"/>
    </location>
</feature>
<sequence length="126" mass="14512">MKVFVDSDILIWHLRGNKKSKNLLKSLIDDESDLWIGALQRAEIVFFMHPEEEQITFDLLSLFTTHQVDQVIIDKAGEYYRRYNPSHGIDPNDSILAATVALKGGRIITQNKSHYPMNDIVVQKGW</sequence>
<keyword evidence="6" id="KW-0460">Magnesium</keyword>
<comment type="caution">
    <text evidence="9">The sequence shown here is derived from an EMBL/GenBank/DDBJ whole genome shotgun (WGS) entry which is preliminary data.</text>
</comment>
<dbReference type="InterPro" id="IPR029060">
    <property type="entry name" value="PIN-like_dom_sf"/>
</dbReference>
<dbReference type="EMBL" id="MGDD01000207">
    <property type="protein sequence ID" value="OGL44756.1"/>
    <property type="molecule type" value="Genomic_DNA"/>
</dbReference>
<evidence type="ECO:0000256" key="7">
    <source>
        <dbReference type="ARBA" id="ARBA00038093"/>
    </source>
</evidence>
<keyword evidence="2" id="KW-1277">Toxin-antitoxin system</keyword>
<keyword evidence="3" id="KW-0540">Nuclease</keyword>
<keyword evidence="5" id="KW-0378">Hydrolase</keyword>
<evidence type="ECO:0000256" key="5">
    <source>
        <dbReference type="ARBA" id="ARBA00022801"/>
    </source>
</evidence>
<dbReference type="Pfam" id="PF01850">
    <property type="entry name" value="PIN"/>
    <property type="match status" value="1"/>
</dbReference>
<evidence type="ECO:0000256" key="6">
    <source>
        <dbReference type="ARBA" id="ARBA00022842"/>
    </source>
</evidence>
<comment type="cofactor">
    <cofactor evidence="1">
        <name>Mg(2+)</name>
        <dbReference type="ChEBI" id="CHEBI:18420"/>
    </cofactor>
</comment>
<evidence type="ECO:0000256" key="2">
    <source>
        <dbReference type="ARBA" id="ARBA00022649"/>
    </source>
</evidence>
<evidence type="ECO:0000313" key="10">
    <source>
        <dbReference type="Proteomes" id="UP000179266"/>
    </source>
</evidence>
<evidence type="ECO:0000313" key="9">
    <source>
        <dbReference type="EMBL" id="OGL44756.1"/>
    </source>
</evidence>
<evidence type="ECO:0000256" key="4">
    <source>
        <dbReference type="ARBA" id="ARBA00022723"/>
    </source>
</evidence>
<dbReference type="GO" id="GO:0004518">
    <property type="term" value="F:nuclease activity"/>
    <property type="evidence" value="ECO:0007669"/>
    <property type="project" value="UniProtKB-KW"/>
</dbReference>
<name>A0A1F7RT65_9BACT</name>
<gene>
    <name evidence="9" type="ORF">A2161_14650</name>
</gene>
<dbReference type="InterPro" id="IPR002716">
    <property type="entry name" value="PIN_dom"/>
</dbReference>
<dbReference type="PANTHER" id="PTHR33653:SF1">
    <property type="entry name" value="RIBONUCLEASE VAPC2"/>
    <property type="match status" value="1"/>
</dbReference>
<dbReference type="InterPro" id="IPR050556">
    <property type="entry name" value="Type_II_TA_system_RNase"/>
</dbReference>
<dbReference type="GO" id="GO:0046872">
    <property type="term" value="F:metal ion binding"/>
    <property type="evidence" value="ECO:0007669"/>
    <property type="project" value="UniProtKB-KW"/>
</dbReference>
<dbReference type="Proteomes" id="UP000179266">
    <property type="component" value="Unassembled WGS sequence"/>
</dbReference>
<dbReference type="SUPFAM" id="SSF88723">
    <property type="entry name" value="PIN domain-like"/>
    <property type="match status" value="1"/>
</dbReference>
<evidence type="ECO:0000259" key="8">
    <source>
        <dbReference type="Pfam" id="PF01850"/>
    </source>
</evidence>
<evidence type="ECO:0000256" key="1">
    <source>
        <dbReference type="ARBA" id="ARBA00001946"/>
    </source>
</evidence>
<keyword evidence="4" id="KW-0479">Metal-binding</keyword>
<protein>
    <recommendedName>
        <fullName evidence="8">PIN domain-containing protein</fullName>
    </recommendedName>
</protein>
<dbReference type="AlphaFoldDB" id="A0A1F7RT65"/>
<organism evidence="9 10">
    <name type="scientific">Candidatus Schekmanbacteria bacterium RBG_13_48_7</name>
    <dbReference type="NCBI Taxonomy" id="1817878"/>
    <lineage>
        <taxon>Bacteria</taxon>
        <taxon>Candidatus Schekmaniibacteriota</taxon>
    </lineage>
</organism>